<organism evidence="1 2">
    <name type="scientific">Strongyloides papillosus</name>
    <name type="common">Intestinal threadworm</name>
    <dbReference type="NCBI Taxonomy" id="174720"/>
    <lineage>
        <taxon>Eukaryota</taxon>
        <taxon>Metazoa</taxon>
        <taxon>Ecdysozoa</taxon>
        <taxon>Nematoda</taxon>
        <taxon>Chromadorea</taxon>
        <taxon>Rhabditida</taxon>
        <taxon>Tylenchina</taxon>
        <taxon>Panagrolaimomorpha</taxon>
        <taxon>Strongyloidoidea</taxon>
        <taxon>Strongyloididae</taxon>
        <taxon>Strongyloides</taxon>
    </lineage>
</organism>
<reference evidence="2" key="1">
    <citation type="submission" date="2017-02" db="UniProtKB">
        <authorList>
            <consortium name="WormBaseParasite"/>
        </authorList>
    </citation>
    <scope>IDENTIFICATION</scope>
</reference>
<accession>A0A0N5B485</accession>
<proteinExistence type="predicted"/>
<dbReference type="WBParaSite" id="SPAL_0000088800.1">
    <property type="protein sequence ID" value="SPAL_0000088800.1"/>
    <property type="gene ID" value="SPAL_0000088800"/>
</dbReference>
<sequence>MNDKIEINWSERPFHYVLNKLLTKIEECANTLVKRKTIEKDNENRRRKNVNANDLEDGSNLCHYGFYMKHLKKLLEEIYTNKIDFSYYHYLQNKKKLLRLRRDVQEYRVVHEDDPSKFDSWISIDFIGKSSRANTVHIINLTTSQIFLKPLLKLKSKFVKKCFKGDLPPTTIEDMQIETEMEKKTEDFVDPILSKLAISDIPEFIGLNVMGYTIRHALIRSGNKLRRTSFMSLTVASDIGAVSRGHLAAIADRICNILRSRPELPM</sequence>
<evidence type="ECO:0000313" key="1">
    <source>
        <dbReference type="Proteomes" id="UP000046392"/>
    </source>
</evidence>
<keyword evidence="1" id="KW-1185">Reference proteome</keyword>
<evidence type="ECO:0000313" key="2">
    <source>
        <dbReference type="WBParaSite" id="SPAL_0000088800.1"/>
    </source>
</evidence>
<name>A0A0N5B485_STREA</name>
<protein>
    <submittedName>
        <fullName evidence="2">DUF4806 domain-containing protein</fullName>
    </submittedName>
</protein>
<dbReference type="Proteomes" id="UP000046392">
    <property type="component" value="Unplaced"/>
</dbReference>
<dbReference type="AlphaFoldDB" id="A0A0N5B485"/>